<dbReference type="Proteomes" id="UP000327362">
    <property type="component" value="Plasmid p1-JPH1"/>
</dbReference>
<keyword evidence="4" id="KW-0614">Plasmid</keyword>
<sequence length="367" mass="38337">MNQRHTPRSAIVGAGMVGAVHAHAVHRAGGQLAAIAASTPHTSALAAARLGAERPATPDEIFAAADVDVVHICTPNNLHLEQALAALSAGKHVICEKPLATTVADAQALATAATKAGTVAAVSFIYRFYPMVREARQRLSGAAVWLLHGGYIQDHQAKSDPAGWRSDPAQSGVSATFADIGSHWCDLAEFVTGQRITEVLAAEASTPRGSVRQDDGAVVAFRTDHGAIGTVTVSQSSPGRKNQLAFSFDARDIAIQFDGERPDELIIGGLSSTTRLLRDAAVLAPAAARYSLLPAGHPQGYQDCFNSFVADVYDAVRTGTAPEGLPQFADGVRAATIHAAVAASVTDRCWTDVATHDPTTPAFGARR</sequence>
<dbReference type="PANTHER" id="PTHR43818">
    <property type="entry name" value="BCDNA.GH03377"/>
    <property type="match status" value="1"/>
</dbReference>
<evidence type="ECO:0000256" key="1">
    <source>
        <dbReference type="ARBA" id="ARBA00023002"/>
    </source>
</evidence>
<dbReference type="EMBL" id="AP020327">
    <property type="protein sequence ID" value="BBN50742.1"/>
    <property type="molecule type" value="Genomic_DNA"/>
</dbReference>
<dbReference type="GO" id="GO:0000166">
    <property type="term" value="F:nucleotide binding"/>
    <property type="evidence" value="ECO:0007669"/>
    <property type="project" value="InterPro"/>
</dbReference>
<organism evidence="4 5">
    <name type="scientific">Mycobacterium avium subsp. hominissuis</name>
    <dbReference type="NCBI Taxonomy" id="439334"/>
    <lineage>
        <taxon>Bacteria</taxon>
        <taxon>Bacillati</taxon>
        <taxon>Actinomycetota</taxon>
        <taxon>Actinomycetes</taxon>
        <taxon>Mycobacteriales</taxon>
        <taxon>Mycobacteriaceae</taxon>
        <taxon>Mycobacterium</taxon>
        <taxon>Mycobacterium avium complex (MAC)</taxon>
    </lineage>
</organism>
<feature type="domain" description="Gfo/Idh/MocA-like oxidoreductase N-terminal" evidence="2">
    <location>
        <begin position="9"/>
        <end position="123"/>
    </location>
</feature>
<dbReference type="Pfam" id="PF22725">
    <property type="entry name" value="GFO_IDH_MocA_C3"/>
    <property type="match status" value="1"/>
</dbReference>
<name>A0AAI8ST44_MYCAV</name>
<geneLocation type="plasmid" evidence="4 5">
    <name>p1-JPH1</name>
</geneLocation>
<dbReference type="InterPro" id="IPR036291">
    <property type="entry name" value="NAD(P)-bd_dom_sf"/>
</dbReference>
<dbReference type="Pfam" id="PF01408">
    <property type="entry name" value="GFO_IDH_MocA"/>
    <property type="match status" value="1"/>
</dbReference>
<dbReference type="InterPro" id="IPR050463">
    <property type="entry name" value="Gfo/Idh/MocA_oxidrdct_glycsds"/>
</dbReference>
<dbReference type="SUPFAM" id="SSF55347">
    <property type="entry name" value="Glyceraldehyde-3-phosphate dehydrogenase-like, C-terminal domain"/>
    <property type="match status" value="1"/>
</dbReference>
<dbReference type="AlphaFoldDB" id="A0AAI8ST44"/>
<dbReference type="GO" id="GO:0016491">
    <property type="term" value="F:oxidoreductase activity"/>
    <property type="evidence" value="ECO:0007669"/>
    <property type="project" value="UniProtKB-KW"/>
</dbReference>
<evidence type="ECO:0000259" key="3">
    <source>
        <dbReference type="Pfam" id="PF22725"/>
    </source>
</evidence>
<dbReference type="SUPFAM" id="SSF51735">
    <property type="entry name" value="NAD(P)-binding Rossmann-fold domains"/>
    <property type="match status" value="1"/>
</dbReference>
<reference evidence="4 5" key="1">
    <citation type="submission" date="2019-09" db="EMBL/GenBank/DDBJ databases">
        <title>Complete genome sequence of Mycobacterium avium subsp. hominissuis strain JP-H-1.</title>
        <authorList>
            <person name="Kinoshita Y."/>
            <person name="Niwa H."/>
            <person name="Uchida-Fujii E."/>
            <person name="Nukada T."/>
        </authorList>
    </citation>
    <scope>NUCLEOTIDE SEQUENCE [LARGE SCALE GENOMIC DNA]</scope>
    <source>
        <strain evidence="4 5">JP-H-1</strain>
        <plasmid evidence="4 5">p1-JPH1</plasmid>
    </source>
</reference>
<evidence type="ECO:0000313" key="5">
    <source>
        <dbReference type="Proteomes" id="UP000327362"/>
    </source>
</evidence>
<accession>A0AAI8ST44</accession>
<evidence type="ECO:0000313" key="4">
    <source>
        <dbReference type="EMBL" id="BBN50742.1"/>
    </source>
</evidence>
<dbReference type="InterPro" id="IPR000683">
    <property type="entry name" value="Gfo/Idh/MocA-like_OxRdtase_N"/>
</dbReference>
<feature type="domain" description="GFO/IDH/MocA-like oxidoreductase" evidence="3">
    <location>
        <begin position="147"/>
        <end position="243"/>
    </location>
</feature>
<evidence type="ECO:0000259" key="2">
    <source>
        <dbReference type="Pfam" id="PF01408"/>
    </source>
</evidence>
<protein>
    <submittedName>
        <fullName evidence="4">Dehydrogenase</fullName>
    </submittedName>
</protein>
<proteinExistence type="predicted"/>
<dbReference type="InterPro" id="IPR055170">
    <property type="entry name" value="GFO_IDH_MocA-like_dom"/>
</dbReference>
<dbReference type="RefSeq" id="WP_232060678.1">
    <property type="nucleotide sequence ID" value="NZ_AP020327.1"/>
</dbReference>
<keyword evidence="1" id="KW-0560">Oxidoreductase</keyword>
<dbReference type="PANTHER" id="PTHR43818:SF11">
    <property type="entry name" value="BCDNA.GH03377"/>
    <property type="match status" value="1"/>
</dbReference>
<dbReference type="Gene3D" id="3.40.50.720">
    <property type="entry name" value="NAD(P)-binding Rossmann-like Domain"/>
    <property type="match status" value="1"/>
</dbReference>
<dbReference type="Gene3D" id="3.30.360.10">
    <property type="entry name" value="Dihydrodipicolinate Reductase, domain 2"/>
    <property type="match status" value="1"/>
</dbReference>
<gene>
    <name evidence="4" type="ORF">JPH1_52170</name>
</gene>